<sequence>MGVPFPALKTMVTVFLLLMGNASPVHSVISASLVASIASSVITAGTSVASTALQAVGGSSATVTCVIQVENWTRFALKYPTVLTNGAPPITNAPTAILPTKIEAFAVEKPRGTATGTSGTVSWELQGMEQRIVLMWSAPFSFDLYSNWMGVGMTREGLVDVASGDTWYKQMYYKDDSEDLTFERGKFYYNLKPVIYRNDKFEIVGTMTNIHKAQIKVIIRPTINNWKDMALPIQEMLVKQEKEVCNITTA</sequence>
<dbReference type="GO" id="GO:0042151">
    <property type="term" value="C:nematocyst"/>
    <property type="evidence" value="ECO:0007669"/>
    <property type="project" value="UniProtKB-SubCell"/>
</dbReference>
<dbReference type="EMBL" id="KU881667">
    <property type="protein sequence ID" value="ANC48005.1"/>
    <property type="molecule type" value="mRNA"/>
</dbReference>
<keyword evidence="4" id="KW-1053">Target membrane</keyword>
<feature type="signal peptide" evidence="6">
    <location>
        <begin position="1"/>
        <end position="27"/>
    </location>
</feature>
<keyword evidence="4" id="KW-0472">Membrane</keyword>
<dbReference type="PANTHER" id="PTHR40388:SF1">
    <property type="entry name" value="BRYOPORIN"/>
    <property type="match status" value="1"/>
</dbReference>
<comment type="subcellular location">
    <subcellularLocation>
        <location evidence="2">Nematocyst</location>
    </subcellularLocation>
    <subcellularLocation>
        <location evidence="1">Target cell membrane</location>
    </subcellularLocation>
</comment>
<dbReference type="InterPro" id="IPR015926">
    <property type="entry name" value="Cytolysin/lectin"/>
</dbReference>
<accession>A0A168L5A9</accession>
<dbReference type="Gene3D" id="2.60.270.20">
    <property type="entry name" value="Cytolysin/lectin"/>
    <property type="match status" value="1"/>
</dbReference>
<evidence type="ECO:0000256" key="5">
    <source>
        <dbReference type="ARBA" id="ARBA00023331"/>
    </source>
</evidence>
<evidence type="ECO:0000256" key="2">
    <source>
        <dbReference type="ARBA" id="ARBA00004532"/>
    </source>
</evidence>
<dbReference type="AlphaFoldDB" id="A0A168L5A9"/>
<proteinExistence type="evidence at transcript level"/>
<protein>
    <submittedName>
        <fullName evidence="7">Conoporin</fullName>
    </submittedName>
</protein>
<dbReference type="GO" id="GO:0044218">
    <property type="term" value="C:other organism cell membrane"/>
    <property type="evidence" value="ECO:0007669"/>
    <property type="project" value="UniProtKB-KW"/>
</dbReference>
<feature type="chain" id="PRO_5007898650" evidence="6">
    <location>
        <begin position="28"/>
        <end position="250"/>
    </location>
</feature>
<organism evidence="7">
    <name type="scientific">Conus monile</name>
    <name type="common">Necklace cone</name>
    <dbReference type="NCBI Taxonomy" id="351660"/>
    <lineage>
        <taxon>Eukaryota</taxon>
        <taxon>Metazoa</taxon>
        <taxon>Spiralia</taxon>
        <taxon>Lophotrochozoa</taxon>
        <taxon>Mollusca</taxon>
        <taxon>Gastropoda</taxon>
        <taxon>Caenogastropoda</taxon>
        <taxon>Neogastropoda</taxon>
        <taxon>Conoidea</taxon>
        <taxon>Conidae</taxon>
        <taxon>Conus</taxon>
        <taxon>Strategoconus</taxon>
    </lineage>
</organism>
<evidence type="ECO:0000256" key="4">
    <source>
        <dbReference type="ARBA" id="ARBA00023298"/>
    </source>
</evidence>
<name>A0A168L5A9_CONMO</name>
<keyword evidence="3" id="KW-1052">Target cell membrane</keyword>
<dbReference type="InterPro" id="IPR050677">
    <property type="entry name" value="Actinoporin_PFT"/>
</dbReference>
<evidence type="ECO:0000256" key="3">
    <source>
        <dbReference type="ARBA" id="ARBA00022537"/>
    </source>
</evidence>
<keyword evidence="6" id="KW-0732">Signal</keyword>
<reference evidence="7" key="1">
    <citation type="submission" date="2016-03" db="EMBL/GenBank/DDBJ databases">
        <authorList>
            <person name="Ploux O."/>
        </authorList>
    </citation>
    <scope>NUCLEOTIDE SEQUENCE</scope>
</reference>
<dbReference type="SUPFAM" id="SSF63724">
    <property type="entry name" value="Cytolysin/lectin"/>
    <property type="match status" value="1"/>
</dbReference>
<evidence type="ECO:0000313" key="7">
    <source>
        <dbReference type="EMBL" id="ANC48005.1"/>
    </source>
</evidence>
<evidence type="ECO:0000256" key="6">
    <source>
        <dbReference type="SAM" id="SignalP"/>
    </source>
</evidence>
<dbReference type="PANTHER" id="PTHR40388">
    <property type="entry name" value="BRYOPORIN"/>
    <property type="match status" value="1"/>
</dbReference>
<keyword evidence="5" id="KW-0166">Nematocyst</keyword>
<evidence type="ECO:0000256" key="1">
    <source>
        <dbReference type="ARBA" id="ARBA00004175"/>
    </source>
</evidence>